<proteinExistence type="predicted"/>
<dbReference type="Pfam" id="PF01636">
    <property type="entry name" value="APH"/>
    <property type="match status" value="1"/>
</dbReference>
<protein>
    <submittedName>
        <fullName evidence="2">Aminoglycoside phosphotransferase</fullName>
    </submittedName>
</protein>
<dbReference type="OrthoDB" id="3171511at2"/>
<name>A0A5K7Z988_9BACT</name>
<dbReference type="Proteomes" id="UP000427769">
    <property type="component" value="Chromosome"/>
</dbReference>
<dbReference type="RefSeq" id="WP_155306345.1">
    <property type="nucleotide sequence ID" value="NZ_AP021875.1"/>
</dbReference>
<dbReference type="InterPro" id="IPR011009">
    <property type="entry name" value="Kinase-like_dom_sf"/>
</dbReference>
<sequence>MADPKELSRIRTFLATVGWIEEPLSVSFLAAGEYNANYLVESEAGRFVLRINHGSQLGLGGDQIAYEYKVLQALDASGVTPRPIACHPDPEPLGGGALLMNYLPGDPLIYERDLERAARIFARVHTVPVPKGLVVQADPVMDIARESKGLLDRFAHHPLESEGRQIRAYHRSVLELADRTRSLFADEARCLVNTEVNSGNFIIGDEGDFLVDWEKAVESCRYQDLGHFLVPTTTLWKSDTVLTPAEKNRFLRAYHRDACPDLDFDELVLKTTVMEKTILLRALSWCFMAWYEYTRTDRPLQNADTFAKIEQYLADIPWILKSVT</sequence>
<dbReference type="InterPro" id="IPR002575">
    <property type="entry name" value="Aminoglycoside_PTrfase"/>
</dbReference>
<dbReference type="GO" id="GO:0016740">
    <property type="term" value="F:transferase activity"/>
    <property type="evidence" value="ECO:0007669"/>
    <property type="project" value="UniProtKB-KW"/>
</dbReference>
<organism evidence="2 3">
    <name type="scientific">Desulfosarcina widdelii</name>
    <dbReference type="NCBI Taxonomy" id="947919"/>
    <lineage>
        <taxon>Bacteria</taxon>
        <taxon>Pseudomonadati</taxon>
        <taxon>Thermodesulfobacteriota</taxon>
        <taxon>Desulfobacteria</taxon>
        <taxon>Desulfobacterales</taxon>
        <taxon>Desulfosarcinaceae</taxon>
        <taxon>Desulfosarcina</taxon>
    </lineage>
</organism>
<dbReference type="PANTHER" id="PTHR21310">
    <property type="entry name" value="AMINOGLYCOSIDE PHOSPHOTRANSFERASE-RELATED-RELATED"/>
    <property type="match status" value="1"/>
</dbReference>
<keyword evidence="3" id="KW-1185">Reference proteome</keyword>
<dbReference type="Gene3D" id="3.90.1200.10">
    <property type="match status" value="1"/>
</dbReference>
<reference evidence="2 3" key="1">
    <citation type="submission" date="2019-11" db="EMBL/GenBank/DDBJ databases">
        <title>Comparative genomics of hydrocarbon-degrading Desulfosarcina strains.</title>
        <authorList>
            <person name="Watanabe M."/>
            <person name="Kojima H."/>
            <person name="Fukui M."/>
        </authorList>
    </citation>
    <scope>NUCLEOTIDE SEQUENCE [LARGE SCALE GENOMIC DNA]</scope>
    <source>
        <strain evidence="2 3">PP31</strain>
    </source>
</reference>
<evidence type="ECO:0000313" key="2">
    <source>
        <dbReference type="EMBL" id="BBO77618.1"/>
    </source>
</evidence>
<dbReference type="SUPFAM" id="SSF56112">
    <property type="entry name" value="Protein kinase-like (PK-like)"/>
    <property type="match status" value="1"/>
</dbReference>
<evidence type="ECO:0000313" key="3">
    <source>
        <dbReference type="Proteomes" id="UP000427769"/>
    </source>
</evidence>
<evidence type="ECO:0000259" key="1">
    <source>
        <dbReference type="Pfam" id="PF01636"/>
    </source>
</evidence>
<gene>
    <name evidence="2" type="ORF">DSCW_50350</name>
</gene>
<dbReference type="EMBL" id="AP021875">
    <property type="protein sequence ID" value="BBO77618.1"/>
    <property type="molecule type" value="Genomic_DNA"/>
</dbReference>
<dbReference type="Gene3D" id="3.30.200.20">
    <property type="entry name" value="Phosphorylase Kinase, domain 1"/>
    <property type="match status" value="1"/>
</dbReference>
<dbReference type="AlphaFoldDB" id="A0A5K7Z988"/>
<dbReference type="InterPro" id="IPR051678">
    <property type="entry name" value="AGP_Transferase"/>
</dbReference>
<accession>A0A5K7Z988</accession>
<keyword evidence="2" id="KW-0808">Transferase</keyword>
<feature type="domain" description="Aminoglycoside phosphotransferase" evidence="1">
    <location>
        <begin position="26"/>
        <end position="257"/>
    </location>
</feature>
<dbReference type="KEGG" id="dwd:DSCW_50350"/>